<dbReference type="EMBL" id="JACEGQ020000002">
    <property type="protein sequence ID" value="KAH8517315.1"/>
    <property type="molecule type" value="Genomic_DNA"/>
</dbReference>
<organism evidence="2 3">
    <name type="scientific">Populus deltoides</name>
    <name type="common">Eastern poplar</name>
    <name type="synonym">Eastern cottonwood</name>
    <dbReference type="NCBI Taxonomy" id="3696"/>
    <lineage>
        <taxon>Eukaryota</taxon>
        <taxon>Viridiplantae</taxon>
        <taxon>Streptophyta</taxon>
        <taxon>Embryophyta</taxon>
        <taxon>Tracheophyta</taxon>
        <taxon>Spermatophyta</taxon>
        <taxon>Magnoliopsida</taxon>
        <taxon>eudicotyledons</taxon>
        <taxon>Gunneridae</taxon>
        <taxon>Pentapetalae</taxon>
        <taxon>rosids</taxon>
        <taxon>fabids</taxon>
        <taxon>Malpighiales</taxon>
        <taxon>Salicaceae</taxon>
        <taxon>Saliceae</taxon>
        <taxon>Populus</taxon>
    </lineage>
</organism>
<keyword evidence="3" id="KW-1185">Reference proteome</keyword>
<sequence>MQGLTPRGLGPCPDPTGLGFGSVSRPKGDGGGFMSGPKRVGGLGSCPDLKRLRVGSASGSKGVESMSEPKRVGVWVLWSLDARGLGPSRFRPKRTQGGLGFGSFEVRMQGVWGLGPSMSGPKRVGSWVRVRTQGGLGDGGIRGWVRNPRGIRGWVLWWRDPRGLECEPFCVRTQEGFGDGSVSGPKGGWGMGLCPDPMGLGFGSFSDWTQGVLGLGPSASGSNGGSGIGPCLDLRGLCGSVSQPKGFGSRSGPKKVGV</sequence>
<evidence type="ECO:0000313" key="3">
    <source>
        <dbReference type="Proteomes" id="UP000807159"/>
    </source>
</evidence>
<feature type="region of interest" description="Disordered" evidence="1">
    <location>
        <begin position="1"/>
        <end position="44"/>
    </location>
</feature>
<name>A0A8T2ZIZ1_POPDE</name>
<gene>
    <name evidence="2" type="ORF">H0E87_005311</name>
</gene>
<evidence type="ECO:0000256" key="1">
    <source>
        <dbReference type="SAM" id="MobiDB-lite"/>
    </source>
</evidence>
<accession>A0A8T2ZIZ1</accession>
<evidence type="ECO:0000313" key="2">
    <source>
        <dbReference type="EMBL" id="KAH8517315.1"/>
    </source>
</evidence>
<dbReference type="AlphaFoldDB" id="A0A8T2ZIZ1"/>
<feature type="compositionally biased region" description="Gly residues" evidence="1">
    <location>
        <begin position="29"/>
        <end position="44"/>
    </location>
</feature>
<dbReference type="Proteomes" id="UP000807159">
    <property type="component" value="Chromosome 2"/>
</dbReference>
<protein>
    <submittedName>
        <fullName evidence="2">Uncharacterized protein</fullName>
    </submittedName>
</protein>
<comment type="caution">
    <text evidence="2">The sequence shown here is derived from an EMBL/GenBank/DDBJ whole genome shotgun (WGS) entry which is preliminary data.</text>
</comment>
<reference evidence="2" key="1">
    <citation type="journal article" date="2021" name="J. Hered.">
        <title>Genome Assembly of Salicaceae Populus deltoides (Eastern Cottonwood) I-69 Based on Nanopore Sequencing and Hi-C Technologies.</title>
        <authorList>
            <person name="Bai S."/>
            <person name="Wu H."/>
            <person name="Zhang J."/>
            <person name="Pan Z."/>
            <person name="Zhao W."/>
            <person name="Li Z."/>
            <person name="Tong C."/>
        </authorList>
    </citation>
    <scope>NUCLEOTIDE SEQUENCE</scope>
    <source>
        <tissue evidence="2">Leaf</tissue>
    </source>
</reference>
<proteinExistence type="predicted"/>